<dbReference type="PANTHER" id="PTHR21555:SF0">
    <property type="entry name" value="SPECIFICALLY ANDROGEN-REGULATED GENE PROTEIN"/>
    <property type="match status" value="1"/>
</dbReference>
<dbReference type="InterPro" id="IPR026152">
    <property type="entry name" value="SARG"/>
</dbReference>
<comment type="caution">
    <text evidence="2">The sequence shown here is derived from an EMBL/GenBank/DDBJ whole genome shotgun (WGS) entry which is preliminary data.</text>
</comment>
<feature type="region of interest" description="Disordered" evidence="1">
    <location>
        <begin position="1"/>
        <end position="22"/>
    </location>
</feature>
<dbReference type="Proteomes" id="UP000034805">
    <property type="component" value="Unassembled WGS sequence"/>
</dbReference>
<protein>
    <submittedName>
        <fullName evidence="2">Uncharacterized protein</fullName>
    </submittedName>
</protein>
<dbReference type="Pfam" id="PF15385">
    <property type="entry name" value="SARG"/>
    <property type="match status" value="1"/>
</dbReference>
<organism evidence="2 3">
    <name type="scientific">Scleropages formosus</name>
    <name type="common">Asian bonytongue</name>
    <name type="synonym">Osteoglossum formosum</name>
    <dbReference type="NCBI Taxonomy" id="113540"/>
    <lineage>
        <taxon>Eukaryota</taxon>
        <taxon>Metazoa</taxon>
        <taxon>Chordata</taxon>
        <taxon>Craniata</taxon>
        <taxon>Vertebrata</taxon>
        <taxon>Euteleostomi</taxon>
        <taxon>Actinopterygii</taxon>
        <taxon>Neopterygii</taxon>
        <taxon>Teleostei</taxon>
        <taxon>Osteoglossocephala</taxon>
        <taxon>Osteoglossomorpha</taxon>
        <taxon>Osteoglossiformes</taxon>
        <taxon>Osteoglossidae</taxon>
        <taxon>Scleropages</taxon>
    </lineage>
</organism>
<gene>
    <name evidence="2" type="ORF">Z043_120821</name>
</gene>
<evidence type="ECO:0000313" key="3">
    <source>
        <dbReference type="Proteomes" id="UP000034805"/>
    </source>
</evidence>
<sequence length="111" mass="11977">MPKSDTWPGGMAMDSVSSVDSAGSCDSVISISSTFSESSLEHLSAEERACLMFLEETIESLEAEDDSGLSSDEPKRSSVLLPYPSNQRSKQDGELRVLGWGGTVSLCQIRR</sequence>
<dbReference type="STRING" id="113540.ENSSFOP00015054061"/>
<reference evidence="2 3" key="1">
    <citation type="submission" date="2015-08" db="EMBL/GenBank/DDBJ databases">
        <title>The genome of the Asian arowana (Scleropages formosus).</title>
        <authorList>
            <person name="Tan M.H."/>
            <person name="Gan H.M."/>
            <person name="Croft L.J."/>
            <person name="Austin C.M."/>
        </authorList>
    </citation>
    <scope>NUCLEOTIDE SEQUENCE [LARGE SCALE GENOMIC DNA]</scope>
    <source>
        <strain evidence="2">Aro1</strain>
    </source>
</reference>
<name>A0A0P7U2P3_SCLFO</name>
<evidence type="ECO:0000313" key="2">
    <source>
        <dbReference type="EMBL" id="KPP61120.1"/>
    </source>
</evidence>
<feature type="region of interest" description="Disordered" evidence="1">
    <location>
        <begin position="62"/>
        <end position="91"/>
    </location>
</feature>
<accession>A0A0P7U2P3</accession>
<dbReference type="AlphaFoldDB" id="A0A0P7U2P3"/>
<dbReference type="PANTHER" id="PTHR21555">
    <property type="entry name" value="SPECIFICALLY ANDROGEN-REGULATED GENE PROTEIN"/>
    <property type="match status" value="1"/>
</dbReference>
<evidence type="ECO:0000256" key="1">
    <source>
        <dbReference type="SAM" id="MobiDB-lite"/>
    </source>
</evidence>
<proteinExistence type="predicted"/>
<dbReference type="EMBL" id="JARO02009961">
    <property type="protein sequence ID" value="KPP61120.1"/>
    <property type="molecule type" value="Genomic_DNA"/>
</dbReference>